<dbReference type="RefSeq" id="WP_284376578.1">
    <property type="nucleotide sequence ID" value="NZ_BSNN01000002.1"/>
</dbReference>
<protein>
    <submittedName>
        <fullName evidence="3">Acyl-CoA synthetase</fullName>
    </submittedName>
</protein>
<dbReference type="Gene3D" id="3.30.300.30">
    <property type="match status" value="1"/>
</dbReference>
<dbReference type="InterPro" id="IPR042099">
    <property type="entry name" value="ANL_N_sf"/>
</dbReference>
<name>A0ABQ5VTM2_9RHOB</name>
<dbReference type="NCBIfam" id="NF005714">
    <property type="entry name" value="PRK07529.1"/>
    <property type="match status" value="1"/>
</dbReference>
<feature type="domain" description="AMP-binding enzyme C-terminal" evidence="2">
    <location>
        <begin position="488"/>
        <end position="563"/>
    </location>
</feature>
<dbReference type="InterPro" id="IPR000873">
    <property type="entry name" value="AMP-dep_synth/lig_dom"/>
</dbReference>
<accession>A0ABQ5VTM2</accession>
<evidence type="ECO:0000259" key="2">
    <source>
        <dbReference type="Pfam" id="PF13193"/>
    </source>
</evidence>
<organism evidence="3 4">
    <name type="scientific">Amylibacter marinus</name>
    <dbReference type="NCBI Taxonomy" id="1475483"/>
    <lineage>
        <taxon>Bacteria</taxon>
        <taxon>Pseudomonadati</taxon>
        <taxon>Pseudomonadota</taxon>
        <taxon>Alphaproteobacteria</taxon>
        <taxon>Rhodobacterales</taxon>
        <taxon>Paracoccaceae</taxon>
        <taxon>Amylibacter</taxon>
    </lineage>
</organism>
<dbReference type="EMBL" id="BSNN01000002">
    <property type="protein sequence ID" value="GLQ34680.1"/>
    <property type="molecule type" value="Genomic_DNA"/>
</dbReference>
<dbReference type="PROSITE" id="PS00455">
    <property type="entry name" value="AMP_BINDING"/>
    <property type="match status" value="1"/>
</dbReference>
<dbReference type="InterPro" id="IPR025110">
    <property type="entry name" value="AMP-bd_C"/>
</dbReference>
<dbReference type="Pfam" id="PF00501">
    <property type="entry name" value="AMP-binding"/>
    <property type="match status" value="1"/>
</dbReference>
<dbReference type="Proteomes" id="UP001156694">
    <property type="component" value="Unassembled WGS sequence"/>
</dbReference>
<dbReference type="InterPro" id="IPR045851">
    <property type="entry name" value="AMP-bd_C_sf"/>
</dbReference>
<dbReference type="PANTHER" id="PTHR43767">
    <property type="entry name" value="LONG-CHAIN-FATTY-ACID--COA LIGASE"/>
    <property type="match status" value="1"/>
</dbReference>
<dbReference type="InterPro" id="IPR020845">
    <property type="entry name" value="AMP-binding_CS"/>
</dbReference>
<proteinExistence type="predicted"/>
<dbReference type="InterPro" id="IPR050237">
    <property type="entry name" value="ATP-dep_AMP-bd_enzyme"/>
</dbReference>
<dbReference type="Gene3D" id="3.40.50.12780">
    <property type="entry name" value="N-terminal domain of ligase-like"/>
    <property type="match status" value="1"/>
</dbReference>
<evidence type="ECO:0000313" key="3">
    <source>
        <dbReference type="EMBL" id="GLQ34680.1"/>
    </source>
</evidence>
<keyword evidence="4" id="KW-1185">Reference proteome</keyword>
<evidence type="ECO:0000313" key="4">
    <source>
        <dbReference type="Proteomes" id="UP001156694"/>
    </source>
</evidence>
<sequence length="632" mass="68222">MTYQFRNTQDVKKIEEGTSVAEIVSVKTPYQQLLETKNNFPERGAVSFQLKSGPKDKAQTLSWKSLTQQVTKAANLFRALGVGENDVVAYLLPTTTETLVTLMGGMTAGKVAPINPTLEPEHISALLRETGAKVLVTMRSFPKTNVAELAHAAAAEAPSVETVVEVDLLEHLTPPLKWIVPLIRPKFEIKHSAKVIDFHSALAEQNGDALDFEESADDRFCALFHTGGTTGRPKIVQHQQSGVLYNGWIGSTLLYKETDVVLCPLPLFHVFAAYPIWAGCLKSGAHMILPTPAGYRGDGVFDNMWQLIERWKVTFLVTVPTAAAALMQRPVNADVSSLSAAFCGSAPLPVELFKNFQKATGVEIIEGYGMSEATCLVSCNPTDGERRIGSVGFPFPHTDVRIYDCDAEGKVLAEMGVDEVGEICVSNPGVAIGQTYTEADKNTGLFANGTHLRTGDLGRIDAEGYLWITGRAKDLIIRGGHNIDPAVIEEALAGHPAVAFAAAIGQPDIKAGELPCAFVELVDGGEVTIDELMTYVGDHVHERAARPKYMEILPELPKTAVGKVFKPDLRKMAITRIYDQALTDAGLPVSVALVVETKKKGLVAMLQASGDASDEAVTAVLGGFIQGWEWAE</sequence>
<reference evidence="4" key="1">
    <citation type="journal article" date="2019" name="Int. J. Syst. Evol. Microbiol.">
        <title>The Global Catalogue of Microorganisms (GCM) 10K type strain sequencing project: providing services to taxonomists for standard genome sequencing and annotation.</title>
        <authorList>
            <consortium name="The Broad Institute Genomics Platform"/>
            <consortium name="The Broad Institute Genome Sequencing Center for Infectious Disease"/>
            <person name="Wu L."/>
            <person name="Ma J."/>
        </authorList>
    </citation>
    <scope>NUCLEOTIDE SEQUENCE [LARGE SCALE GENOMIC DNA]</scope>
    <source>
        <strain evidence="4">NBRC 110140</strain>
    </source>
</reference>
<evidence type="ECO:0000259" key="1">
    <source>
        <dbReference type="Pfam" id="PF00501"/>
    </source>
</evidence>
<dbReference type="Pfam" id="PF13193">
    <property type="entry name" value="AMP-binding_C"/>
    <property type="match status" value="1"/>
</dbReference>
<dbReference type="PANTHER" id="PTHR43767:SF1">
    <property type="entry name" value="NONRIBOSOMAL PEPTIDE SYNTHASE PES1 (EUROFUNG)-RELATED"/>
    <property type="match status" value="1"/>
</dbReference>
<gene>
    <name evidence="3" type="ORF">GCM10007939_09630</name>
</gene>
<comment type="caution">
    <text evidence="3">The sequence shown here is derived from an EMBL/GenBank/DDBJ whole genome shotgun (WGS) entry which is preliminary data.</text>
</comment>
<dbReference type="SUPFAM" id="SSF56801">
    <property type="entry name" value="Acetyl-CoA synthetase-like"/>
    <property type="match status" value="1"/>
</dbReference>
<feature type="domain" description="AMP-dependent synthetase/ligase" evidence="1">
    <location>
        <begin position="37"/>
        <end position="433"/>
    </location>
</feature>